<evidence type="ECO:0000256" key="1">
    <source>
        <dbReference type="ARBA" id="ARBA00012528"/>
    </source>
</evidence>
<dbReference type="InterPro" id="IPR029016">
    <property type="entry name" value="GAF-like_dom_sf"/>
</dbReference>
<dbReference type="SMART" id="SM00267">
    <property type="entry name" value="GGDEF"/>
    <property type="match status" value="1"/>
</dbReference>
<dbReference type="CDD" id="cd01949">
    <property type="entry name" value="GGDEF"/>
    <property type="match status" value="1"/>
</dbReference>
<feature type="domain" description="GGDEF" evidence="3">
    <location>
        <begin position="355"/>
        <end position="489"/>
    </location>
</feature>
<protein>
    <recommendedName>
        <fullName evidence="1">diguanylate cyclase</fullName>
        <ecNumber evidence="1">2.7.7.65</ecNumber>
    </recommendedName>
</protein>
<organism evidence="4 5">
    <name type="scientific">Desulfocicer vacuolatum DSM 3385</name>
    <dbReference type="NCBI Taxonomy" id="1121400"/>
    <lineage>
        <taxon>Bacteria</taxon>
        <taxon>Pseudomonadati</taxon>
        <taxon>Thermodesulfobacteriota</taxon>
        <taxon>Desulfobacteria</taxon>
        <taxon>Desulfobacterales</taxon>
        <taxon>Desulfobacteraceae</taxon>
        <taxon>Desulfocicer</taxon>
    </lineage>
</organism>
<dbReference type="PROSITE" id="PS50887">
    <property type="entry name" value="GGDEF"/>
    <property type="match status" value="1"/>
</dbReference>
<dbReference type="Gene3D" id="3.30.450.40">
    <property type="match status" value="1"/>
</dbReference>
<dbReference type="GO" id="GO:0043709">
    <property type="term" value="P:cell adhesion involved in single-species biofilm formation"/>
    <property type="evidence" value="ECO:0007669"/>
    <property type="project" value="TreeGrafter"/>
</dbReference>
<keyword evidence="5" id="KW-1185">Reference proteome</keyword>
<name>A0A1W1ZNI7_9BACT</name>
<dbReference type="GO" id="GO:0005886">
    <property type="term" value="C:plasma membrane"/>
    <property type="evidence" value="ECO:0007669"/>
    <property type="project" value="TreeGrafter"/>
</dbReference>
<proteinExistence type="predicted"/>
<accession>A0A1W1ZNI7</accession>
<dbReference type="RefSeq" id="WP_084067033.1">
    <property type="nucleotide sequence ID" value="NZ_FWXY01000003.1"/>
</dbReference>
<evidence type="ECO:0000256" key="2">
    <source>
        <dbReference type="ARBA" id="ARBA00034247"/>
    </source>
</evidence>
<sequence length="492" mass="55811">MPDQSFQHILDLLLNVILDVMKSKSGSIMLTDGNTPELTIKTAKGLKKEIIEAARVRLGTGVSGKVAINDIPLYIDGVNNNRRTFIDDKDLIKKKSDHSFIIPIRLGHGAIGTINVNAMDIPQTELAEKHKMIKGIVSKFYEHLIQAEIKPSHHTPPSQLYMMNIFREYNTLRELRIVFDYIFQIITDVSGLQKKGVFFLKNKESNYFELVLGYGFEALNYNNLYEEVVPSIQAKVSDSANFMEIFNKAELSLKTSTFFKEKFIVVFPMLSPLEKKAAMGQLILFNNEKPIIEKKQKLLLKDICTRAAETIYTSNANQSFRDFTYTDSLTGTYNYGLWWKRLNEEFSRIHREKTGNMALLLLDVDRFNRINQIHGYYAGDQMLRCIADKIVICVRSNDIVGRIGGEKFGIILLQASKTSTLMIAKRILSAVEKISLEMRLKIKDTITLSGGISAFPVDADTPETLIEKAQTALISAKIMGGNKIKLFEHMEE</sequence>
<dbReference type="EMBL" id="FWXY01000003">
    <property type="protein sequence ID" value="SMC49917.1"/>
    <property type="molecule type" value="Genomic_DNA"/>
</dbReference>
<reference evidence="4 5" key="1">
    <citation type="submission" date="2017-04" db="EMBL/GenBank/DDBJ databases">
        <authorList>
            <person name="Afonso C.L."/>
            <person name="Miller P.J."/>
            <person name="Scott M.A."/>
            <person name="Spackman E."/>
            <person name="Goraichik I."/>
            <person name="Dimitrov K.M."/>
            <person name="Suarez D.L."/>
            <person name="Swayne D.E."/>
        </authorList>
    </citation>
    <scope>NUCLEOTIDE SEQUENCE [LARGE SCALE GENOMIC DNA]</scope>
    <source>
        <strain evidence="4 5">DSM 3385</strain>
    </source>
</reference>
<dbReference type="Gene3D" id="3.30.70.270">
    <property type="match status" value="1"/>
</dbReference>
<evidence type="ECO:0000259" key="3">
    <source>
        <dbReference type="PROSITE" id="PS50887"/>
    </source>
</evidence>
<dbReference type="NCBIfam" id="TIGR00254">
    <property type="entry name" value="GGDEF"/>
    <property type="match status" value="1"/>
</dbReference>
<dbReference type="Pfam" id="PF00990">
    <property type="entry name" value="GGDEF"/>
    <property type="match status" value="1"/>
</dbReference>
<evidence type="ECO:0000313" key="4">
    <source>
        <dbReference type="EMBL" id="SMC49917.1"/>
    </source>
</evidence>
<comment type="catalytic activity">
    <reaction evidence="2">
        <text>2 GTP = 3',3'-c-di-GMP + 2 diphosphate</text>
        <dbReference type="Rhea" id="RHEA:24898"/>
        <dbReference type="ChEBI" id="CHEBI:33019"/>
        <dbReference type="ChEBI" id="CHEBI:37565"/>
        <dbReference type="ChEBI" id="CHEBI:58805"/>
        <dbReference type="EC" id="2.7.7.65"/>
    </reaction>
</comment>
<dbReference type="PANTHER" id="PTHR45138:SF9">
    <property type="entry name" value="DIGUANYLATE CYCLASE DGCM-RELATED"/>
    <property type="match status" value="1"/>
</dbReference>
<dbReference type="EC" id="2.7.7.65" evidence="1"/>
<dbReference type="InterPro" id="IPR050469">
    <property type="entry name" value="Diguanylate_Cyclase"/>
</dbReference>
<dbReference type="InterPro" id="IPR000160">
    <property type="entry name" value="GGDEF_dom"/>
</dbReference>
<dbReference type="SUPFAM" id="SSF55073">
    <property type="entry name" value="Nucleotide cyclase"/>
    <property type="match status" value="1"/>
</dbReference>
<gene>
    <name evidence="4" type="ORF">SAMN02746065_10353</name>
</gene>
<dbReference type="AlphaFoldDB" id="A0A1W1ZNI7"/>
<dbReference type="PANTHER" id="PTHR45138">
    <property type="entry name" value="REGULATORY COMPONENTS OF SENSORY TRANSDUCTION SYSTEM"/>
    <property type="match status" value="1"/>
</dbReference>
<dbReference type="Proteomes" id="UP000192418">
    <property type="component" value="Unassembled WGS sequence"/>
</dbReference>
<dbReference type="SUPFAM" id="SSF55781">
    <property type="entry name" value="GAF domain-like"/>
    <property type="match status" value="1"/>
</dbReference>
<dbReference type="InterPro" id="IPR043128">
    <property type="entry name" value="Rev_trsase/Diguanyl_cyclase"/>
</dbReference>
<evidence type="ECO:0000313" key="5">
    <source>
        <dbReference type="Proteomes" id="UP000192418"/>
    </source>
</evidence>
<dbReference type="OrthoDB" id="9812260at2"/>
<dbReference type="GO" id="GO:1902201">
    <property type="term" value="P:negative regulation of bacterial-type flagellum-dependent cell motility"/>
    <property type="evidence" value="ECO:0007669"/>
    <property type="project" value="TreeGrafter"/>
</dbReference>
<dbReference type="GO" id="GO:0052621">
    <property type="term" value="F:diguanylate cyclase activity"/>
    <property type="evidence" value="ECO:0007669"/>
    <property type="project" value="UniProtKB-EC"/>
</dbReference>
<dbReference type="STRING" id="1121400.SAMN02746065_10353"/>
<dbReference type="InterPro" id="IPR029787">
    <property type="entry name" value="Nucleotide_cyclase"/>
</dbReference>